<keyword evidence="26" id="KW-0966">Cell projection</keyword>
<dbReference type="InterPro" id="IPR035717">
    <property type="entry name" value="Drebrin-like_SH3"/>
</dbReference>
<dbReference type="InterPro" id="IPR029006">
    <property type="entry name" value="ADF-H/Gelsolin-like_dom_sf"/>
</dbReference>
<evidence type="ECO:0000256" key="12">
    <source>
        <dbReference type="ARBA" id="ARBA00004544"/>
    </source>
</evidence>
<evidence type="ECO:0000256" key="19">
    <source>
        <dbReference type="ARBA" id="ARBA00022949"/>
    </source>
</evidence>
<dbReference type="SUPFAM" id="SSF50044">
    <property type="entry name" value="SH3-domain"/>
    <property type="match status" value="1"/>
</dbReference>
<keyword evidence="27" id="KW-0968">Cytoplasmic vesicle</keyword>
<dbReference type="PROSITE" id="PS51263">
    <property type="entry name" value="ADF_H"/>
    <property type="match status" value="1"/>
</dbReference>
<evidence type="ECO:0000256" key="6">
    <source>
        <dbReference type="ARBA" id="ARBA00004412"/>
    </source>
</evidence>
<evidence type="ECO:0000256" key="3">
    <source>
        <dbReference type="ARBA" id="ARBA00004245"/>
    </source>
</evidence>
<feature type="compositionally biased region" description="Polar residues" evidence="30">
    <location>
        <begin position="301"/>
        <end position="325"/>
    </location>
</feature>
<feature type="compositionally biased region" description="Basic and acidic residues" evidence="30">
    <location>
        <begin position="291"/>
        <end position="300"/>
    </location>
</feature>
<evidence type="ECO:0000256" key="10">
    <source>
        <dbReference type="ARBA" id="ARBA00004510"/>
    </source>
</evidence>
<evidence type="ECO:0000256" key="11">
    <source>
        <dbReference type="ARBA" id="ARBA00004514"/>
    </source>
</evidence>
<proteinExistence type="inferred from homology"/>
<keyword evidence="19" id="KW-0965">Cell junction</keyword>
<dbReference type="GO" id="GO:0030833">
    <property type="term" value="P:regulation of actin filament polymerization"/>
    <property type="evidence" value="ECO:0007669"/>
    <property type="project" value="TreeGrafter"/>
</dbReference>
<keyword evidence="34" id="KW-1185">Reference proteome</keyword>
<evidence type="ECO:0000256" key="24">
    <source>
        <dbReference type="ARBA" id="ARBA00023203"/>
    </source>
</evidence>
<dbReference type="GO" id="GO:0000139">
    <property type="term" value="C:Golgi membrane"/>
    <property type="evidence" value="ECO:0007669"/>
    <property type="project" value="UniProtKB-SubCell"/>
</dbReference>
<organism evidence="33 34">
    <name type="scientific">Triplophysa rosa</name>
    <name type="common">Cave loach</name>
    <dbReference type="NCBI Taxonomy" id="992332"/>
    <lineage>
        <taxon>Eukaryota</taxon>
        <taxon>Metazoa</taxon>
        <taxon>Chordata</taxon>
        <taxon>Craniata</taxon>
        <taxon>Vertebrata</taxon>
        <taxon>Euteleostomi</taxon>
        <taxon>Actinopterygii</taxon>
        <taxon>Neopterygii</taxon>
        <taxon>Teleostei</taxon>
        <taxon>Ostariophysi</taxon>
        <taxon>Cypriniformes</taxon>
        <taxon>Nemacheilidae</taxon>
        <taxon>Triplophysa</taxon>
    </lineage>
</organism>
<evidence type="ECO:0000256" key="27">
    <source>
        <dbReference type="ARBA" id="ARBA00023329"/>
    </source>
</evidence>
<dbReference type="GO" id="GO:0043204">
    <property type="term" value="C:perikaryon"/>
    <property type="evidence" value="ECO:0007669"/>
    <property type="project" value="UniProtKB-SubCell"/>
</dbReference>
<feature type="compositionally biased region" description="Basic and acidic residues" evidence="30">
    <location>
        <begin position="187"/>
        <end position="258"/>
    </location>
</feature>
<evidence type="ECO:0000256" key="4">
    <source>
        <dbReference type="ARBA" id="ARBA00004255"/>
    </source>
</evidence>
<dbReference type="CDD" id="cd11960">
    <property type="entry name" value="SH3_Abp1_eu"/>
    <property type="match status" value="1"/>
</dbReference>
<dbReference type="GO" id="GO:0005769">
    <property type="term" value="C:early endosome"/>
    <property type="evidence" value="ECO:0007669"/>
    <property type="project" value="UniProtKB-SubCell"/>
</dbReference>
<evidence type="ECO:0000256" key="1">
    <source>
        <dbReference type="ARBA" id="ARBA00004145"/>
    </source>
</evidence>
<evidence type="ECO:0000313" key="33">
    <source>
        <dbReference type="EMBL" id="KAI7793511.1"/>
    </source>
</evidence>
<dbReference type="SMART" id="SM00102">
    <property type="entry name" value="ADF"/>
    <property type="match status" value="1"/>
</dbReference>
<feature type="compositionally biased region" description="Acidic residues" evidence="30">
    <location>
        <begin position="382"/>
        <end position="391"/>
    </location>
</feature>
<dbReference type="GO" id="GO:0030027">
    <property type="term" value="C:lamellipodium"/>
    <property type="evidence" value="ECO:0007669"/>
    <property type="project" value="UniProtKB-SubCell"/>
</dbReference>
<sequence length="499" mass="56753">MAVNLSKNGPALTEAYNEVVNGRRNTNWVLFTYEGNSNDIRVAGKGDGGIEEMAEELNSGKIMYGFCRVTDPSSGVPKFVLINWTGEGVKDVRKGICANHVHSMGIFLRGAHVTINARSEDDVEPSAIMEKVSKGSGVNYNTHKESNQNSNYEPPGRVGSVYKKISALDEIQSIDRENFWAKAEQEEEKRRQEERRKVNEKRERLEKEQVEQDAKEAAERERQRKEREKQINQQRTFEKRQESVNKQQEQRKEDEREQQPYVKSGILRAESVQKANEAASIISQRSINPRDLFKERERSFNSETSSFDTQPGQWKNPISSQQAVSVENPPSERWSPVRSLAAASVSRAPAPTTERETSSFTVKKQDPFSDDDPFRSQQAEGSENEWEDSEVENSVPAYVYHTKSNKYDTNVSSHENLYENVYQDCDTPTAEDEDTGDNQNICAKALYDYQAADDTEITFDPGDVITGIETIDEGWWRGYGPDGHYGMFPANYVEIIYMA</sequence>
<dbReference type="GO" id="GO:0051015">
    <property type="term" value="F:actin filament binding"/>
    <property type="evidence" value="ECO:0007669"/>
    <property type="project" value="TreeGrafter"/>
</dbReference>
<dbReference type="Pfam" id="PF14604">
    <property type="entry name" value="SH3_9"/>
    <property type="match status" value="1"/>
</dbReference>
<feature type="compositionally biased region" description="Low complexity" evidence="30">
    <location>
        <begin position="336"/>
        <end position="351"/>
    </location>
</feature>
<dbReference type="GO" id="GO:0045773">
    <property type="term" value="P:positive regulation of axon extension"/>
    <property type="evidence" value="ECO:0007669"/>
    <property type="project" value="TreeGrafter"/>
</dbReference>
<dbReference type="Pfam" id="PF00241">
    <property type="entry name" value="Cofilin_ADF"/>
    <property type="match status" value="1"/>
</dbReference>
<dbReference type="InterPro" id="IPR036028">
    <property type="entry name" value="SH3-like_dom_sf"/>
</dbReference>
<dbReference type="PROSITE" id="PS50002">
    <property type="entry name" value="SH3"/>
    <property type="match status" value="1"/>
</dbReference>
<feature type="region of interest" description="Disordered" evidence="30">
    <location>
        <begin position="134"/>
        <end position="156"/>
    </location>
</feature>
<dbReference type="PANTHER" id="PTHR10829:SF12">
    <property type="entry name" value="DREBRIN-LIKE PROTEIN"/>
    <property type="match status" value="1"/>
</dbReference>
<dbReference type="GO" id="GO:0045211">
    <property type="term" value="C:postsynaptic membrane"/>
    <property type="evidence" value="ECO:0007669"/>
    <property type="project" value="TreeGrafter"/>
</dbReference>
<evidence type="ECO:0000256" key="25">
    <source>
        <dbReference type="ARBA" id="ARBA00023212"/>
    </source>
</evidence>
<keyword evidence="25" id="KW-0206">Cytoskeleton</keyword>
<comment type="caution">
    <text evidence="33">The sequence shown here is derived from an EMBL/GenBank/DDBJ whole genome shotgun (WGS) entry which is preliminary data.</text>
</comment>
<keyword evidence="15" id="KW-0813">Transport</keyword>
<evidence type="ECO:0000256" key="26">
    <source>
        <dbReference type="ARBA" id="ARBA00023273"/>
    </source>
</evidence>
<dbReference type="GO" id="GO:0098974">
    <property type="term" value="P:postsynaptic actin cytoskeleton organization"/>
    <property type="evidence" value="ECO:0007669"/>
    <property type="project" value="TreeGrafter"/>
</dbReference>
<evidence type="ECO:0000256" key="28">
    <source>
        <dbReference type="ARBA" id="ARBA00034105"/>
    </source>
</evidence>
<feature type="domain" description="ADF-H" evidence="32">
    <location>
        <begin position="2"/>
        <end position="133"/>
    </location>
</feature>
<evidence type="ECO:0000256" key="13">
    <source>
        <dbReference type="ARBA" id="ARBA00011039"/>
    </source>
</evidence>
<dbReference type="PRINTS" id="PR00452">
    <property type="entry name" value="SH3DOMAIN"/>
</dbReference>
<evidence type="ECO:0000259" key="31">
    <source>
        <dbReference type="PROSITE" id="PS50002"/>
    </source>
</evidence>
<reference evidence="33" key="1">
    <citation type="submission" date="2021-02" db="EMBL/GenBank/DDBJ databases">
        <title>Comparative genomics reveals that relaxation of natural selection precedes convergent phenotypic evolution of cavefish.</title>
        <authorList>
            <person name="Peng Z."/>
        </authorList>
    </citation>
    <scope>NUCLEOTIDE SEQUENCE</scope>
    <source>
        <tissue evidence="33">Muscle</tissue>
    </source>
</reference>
<evidence type="ECO:0000256" key="14">
    <source>
        <dbReference type="ARBA" id="ARBA00022443"/>
    </source>
</evidence>
<dbReference type="FunFam" id="2.30.30.40:FF:000046">
    <property type="entry name" value="Drebrin-like protein isoform B"/>
    <property type="match status" value="1"/>
</dbReference>
<comment type="similarity">
    <text evidence="13">Belongs to the ABP1 family.</text>
</comment>
<protein>
    <submittedName>
        <fullName evidence="33">Drebrin-like</fullName>
    </submittedName>
</protein>
<feature type="domain" description="SH3" evidence="31">
    <location>
        <begin position="438"/>
        <end position="498"/>
    </location>
</feature>
<evidence type="ECO:0000256" key="2">
    <source>
        <dbReference type="ARBA" id="ARBA00004188"/>
    </source>
</evidence>
<dbReference type="Gene3D" id="3.40.20.10">
    <property type="entry name" value="Severin"/>
    <property type="match status" value="1"/>
</dbReference>
<dbReference type="GO" id="GO:0002102">
    <property type="term" value="C:podosome"/>
    <property type="evidence" value="ECO:0007669"/>
    <property type="project" value="UniProtKB-SubCell"/>
</dbReference>
<dbReference type="GO" id="GO:0005884">
    <property type="term" value="C:actin filament"/>
    <property type="evidence" value="ECO:0007669"/>
    <property type="project" value="TreeGrafter"/>
</dbReference>
<dbReference type="GO" id="GO:0030427">
    <property type="term" value="C:site of polarized growth"/>
    <property type="evidence" value="ECO:0007669"/>
    <property type="project" value="TreeGrafter"/>
</dbReference>
<evidence type="ECO:0000256" key="7">
    <source>
        <dbReference type="ARBA" id="ARBA00004413"/>
    </source>
</evidence>
<keyword evidence="21" id="KW-0333">Golgi apparatus</keyword>
<dbReference type="SMART" id="SM00326">
    <property type="entry name" value="SH3"/>
    <property type="match status" value="1"/>
</dbReference>
<dbReference type="AlphaFoldDB" id="A0A9W7TB41"/>
<evidence type="ECO:0000256" key="15">
    <source>
        <dbReference type="ARBA" id="ARBA00022448"/>
    </source>
</evidence>
<keyword evidence="16" id="KW-1003">Cell membrane</keyword>
<keyword evidence="17" id="KW-0963">Cytoplasm</keyword>
<keyword evidence="20" id="KW-0770">Synapse</keyword>
<evidence type="ECO:0000256" key="17">
    <source>
        <dbReference type="ARBA" id="ARBA00022490"/>
    </source>
</evidence>
<dbReference type="GO" id="GO:0061003">
    <property type="term" value="P:positive regulation of dendritic spine morphogenesis"/>
    <property type="evidence" value="ECO:0007669"/>
    <property type="project" value="TreeGrafter"/>
</dbReference>
<dbReference type="Proteomes" id="UP001059041">
    <property type="component" value="Linkage Group LG22"/>
</dbReference>
<evidence type="ECO:0000256" key="20">
    <source>
        <dbReference type="ARBA" id="ARBA00023018"/>
    </source>
</evidence>
<dbReference type="GO" id="GO:0030425">
    <property type="term" value="C:dendrite"/>
    <property type="evidence" value="ECO:0007669"/>
    <property type="project" value="UniProtKB-SubCell"/>
</dbReference>
<keyword evidence="18" id="KW-0967">Endosome</keyword>
<evidence type="ECO:0000313" key="34">
    <source>
        <dbReference type="Proteomes" id="UP001059041"/>
    </source>
</evidence>
<dbReference type="Gene3D" id="2.30.30.40">
    <property type="entry name" value="SH3 Domains"/>
    <property type="match status" value="1"/>
</dbReference>
<comment type="subcellular location">
    <subcellularLocation>
        <location evidence="7">Cell membrane</location>
        <topology evidence="7">Peripheral membrane protein</topology>
        <orientation evidence="7">Cytoplasmic side</orientation>
    </subcellularLocation>
    <subcellularLocation>
        <location evidence="5">Cell projection</location>
        <location evidence="5">Dendrite</location>
    </subcellularLocation>
    <subcellularLocation>
        <location evidence="10">Cell projection</location>
        <location evidence="10">Lamellipodium</location>
    </subcellularLocation>
    <subcellularLocation>
        <location evidence="2">Cell projection</location>
        <location evidence="2">Podosome</location>
    </subcellularLocation>
    <subcellularLocation>
        <location evidence="8">Cell projection</location>
        <location evidence="8">Ruffle</location>
    </subcellularLocation>
    <subcellularLocation>
        <location evidence="12">Cytoplasm</location>
        <location evidence="12">Cell cortex</location>
    </subcellularLocation>
    <subcellularLocation>
        <location evidence="3">Cytoplasm</location>
        <location evidence="3">Cytoskeleton</location>
    </subcellularLocation>
    <subcellularLocation>
        <location evidence="11">Cytoplasm</location>
        <location evidence="11">Cytosol</location>
    </subcellularLocation>
    <subcellularLocation>
        <location evidence="1">Cytoplasmic vesicle</location>
        <location evidence="1">Clathrin-coated vesicle membrane</location>
        <topology evidence="1">Peripheral membrane protein</topology>
        <orientation evidence="1">Cytoplasmic side</orientation>
    </subcellularLocation>
    <subcellularLocation>
        <location evidence="6">Early endosome</location>
    </subcellularLocation>
    <subcellularLocation>
        <location evidence="4">Golgi apparatus membrane</location>
        <topology evidence="4">Peripheral membrane protein</topology>
        <orientation evidence="4">Cytoplasmic side</orientation>
    </subcellularLocation>
    <subcellularLocation>
        <location evidence="9">Perikaryon</location>
    </subcellularLocation>
    <subcellularLocation>
        <location evidence="28">Postsynaptic density</location>
    </subcellularLocation>
</comment>
<dbReference type="GO" id="GO:0030665">
    <property type="term" value="C:clathrin-coated vesicle membrane"/>
    <property type="evidence" value="ECO:0007669"/>
    <property type="project" value="UniProtKB-SubCell"/>
</dbReference>
<dbReference type="GO" id="GO:0048812">
    <property type="term" value="P:neuron projection morphogenesis"/>
    <property type="evidence" value="ECO:0007669"/>
    <property type="project" value="TreeGrafter"/>
</dbReference>
<evidence type="ECO:0000256" key="29">
    <source>
        <dbReference type="PROSITE-ProRule" id="PRU00192"/>
    </source>
</evidence>
<dbReference type="InterPro" id="IPR002108">
    <property type="entry name" value="ADF-H"/>
</dbReference>
<feature type="compositionally biased region" description="Basic and acidic residues" evidence="30">
    <location>
        <begin position="353"/>
        <end position="367"/>
    </location>
</feature>
<dbReference type="SUPFAM" id="SSF55753">
    <property type="entry name" value="Actin depolymerizing proteins"/>
    <property type="match status" value="1"/>
</dbReference>
<feature type="compositionally biased region" description="Polar residues" evidence="30">
    <location>
        <begin position="136"/>
        <end position="152"/>
    </location>
</feature>
<keyword evidence="23" id="KW-0472">Membrane</keyword>
<evidence type="ECO:0000259" key="32">
    <source>
        <dbReference type="PROSITE" id="PS51263"/>
    </source>
</evidence>
<accession>A0A9W7TB41</accession>
<dbReference type="FunFam" id="3.40.20.10:FF:000011">
    <property type="entry name" value="Drebrin-like protein B"/>
    <property type="match status" value="1"/>
</dbReference>
<dbReference type="GO" id="GO:0005829">
    <property type="term" value="C:cytosol"/>
    <property type="evidence" value="ECO:0007669"/>
    <property type="project" value="UniProtKB-SubCell"/>
</dbReference>
<dbReference type="EMBL" id="JAFHDT010000022">
    <property type="protein sequence ID" value="KAI7793511.1"/>
    <property type="molecule type" value="Genomic_DNA"/>
</dbReference>
<dbReference type="GO" id="GO:0014069">
    <property type="term" value="C:postsynaptic density"/>
    <property type="evidence" value="ECO:0007669"/>
    <property type="project" value="UniProtKB-SubCell"/>
</dbReference>
<evidence type="ECO:0000256" key="16">
    <source>
        <dbReference type="ARBA" id="ARBA00022475"/>
    </source>
</evidence>
<keyword evidence="22" id="KW-0175">Coiled coil</keyword>
<evidence type="ECO:0000256" key="9">
    <source>
        <dbReference type="ARBA" id="ARBA00004484"/>
    </source>
</evidence>
<feature type="region of interest" description="Disordered" evidence="30">
    <location>
        <begin position="187"/>
        <end position="392"/>
    </location>
</feature>
<dbReference type="GO" id="GO:0001726">
    <property type="term" value="C:ruffle"/>
    <property type="evidence" value="ECO:0007669"/>
    <property type="project" value="UniProtKB-SubCell"/>
</dbReference>
<evidence type="ECO:0000256" key="21">
    <source>
        <dbReference type="ARBA" id="ARBA00023034"/>
    </source>
</evidence>
<evidence type="ECO:0000256" key="8">
    <source>
        <dbReference type="ARBA" id="ARBA00004466"/>
    </source>
</evidence>
<dbReference type="CDD" id="cd11281">
    <property type="entry name" value="ADF_drebrin_like"/>
    <property type="match status" value="1"/>
</dbReference>
<gene>
    <name evidence="33" type="ORF">IRJ41_025033</name>
</gene>
<evidence type="ECO:0000256" key="23">
    <source>
        <dbReference type="ARBA" id="ARBA00023136"/>
    </source>
</evidence>
<evidence type="ECO:0000256" key="30">
    <source>
        <dbReference type="SAM" id="MobiDB-lite"/>
    </source>
</evidence>
<name>A0A9W7TB41_TRIRA</name>
<dbReference type="PANTHER" id="PTHR10829">
    <property type="entry name" value="CORTACTIN AND DREBRIN"/>
    <property type="match status" value="1"/>
</dbReference>
<keyword evidence="24" id="KW-0009">Actin-binding</keyword>
<evidence type="ECO:0000256" key="22">
    <source>
        <dbReference type="ARBA" id="ARBA00023054"/>
    </source>
</evidence>
<dbReference type="GO" id="GO:0030864">
    <property type="term" value="C:cortical actin cytoskeleton"/>
    <property type="evidence" value="ECO:0007669"/>
    <property type="project" value="TreeGrafter"/>
</dbReference>
<evidence type="ECO:0000256" key="18">
    <source>
        <dbReference type="ARBA" id="ARBA00022753"/>
    </source>
</evidence>
<dbReference type="InterPro" id="IPR001452">
    <property type="entry name" value="SH3_domain"/>
</dbReference>
<evidence type="ECO:0000256" key="5">
    <source>
        <dbReference type="ARBA" id="ARBA00004279"/>
    </source>
</evidence>
<keyword evidence="14 29" id="KW-0728">SH3 domain</keyword>